<feature type="signal peptide" evidence="1">
    <location>
        <begin position="1"/>
        <end position="21"/>
    </location>
</feature>
<keyword evidence="3" id="KW-1185">Reference proteome</keyword>
<evidence type="ECO:0000256" key="1">
    <source>
        <dbReference type="SAM" id="SignalP"/>
    </source>
</evidence>
<reference evidence="2" key="1">
    <citation type="submission" date="2020-06" db="EMBL/GenBank/DDBJ databases">
        <authorList>
            <consortium name="Plant Systems Biology data submission"/>
        </authorList>
    </citation>
    <scope>NUCLEOTIDE SEQUENCE</scope>
    <source>
        <strain evidence="2">D6</strain>
    </source>
</reference>
<accession>A0A9N8DC45</accession>
<dbReference type="OrthoDB" id="42504at2759"/>
<evidence type="ECO:0000313" key="2">
    <source>
        <dbReference type="EMBL" id="CAB9499161.1"/>
    </source>
</evidence>
<comment type="caution">
    <text evidence="2">The sequence shown here is derived from an EMBL/GenBank/DDBJ whole genome shotgun (WGS) entry which is preliminary data.</text>
</comment>
<dbReference type="PANTHER" id="PTHR35399">
    <property type="entry name" value="SLR8030 PROTEIN"/>
    <property type="match status" value="1"/>
</dbReference>
<dbReference type="SUPFAM" id="SSF63825">
    <property type="entry name" value="YWTD domain"/>
    <property type="match status" value="1"/>
</dbReference>
<dbReference type="Pfam" id="PF05787">
    <property type="entry name" value="PhoX"/>
    <property type="match status" value="1"/>
</dbReference>
<dbReference type="PANTHER" id="PTHR35399:SF2">
    <property type="entry name" value="DUF839 DOMAIN-CONTAINING PROTEIN"/>
    <property type="match status" value="1"/>
</dbReference>
<organism evidence="2 3">
    <name type="scientific">Seminavis robusta</name>
    <dbReference type="NCBI Taxonomy" id="568900"/>
    <lineage>
        <taxon>Eukaryota</taxon>
        <taxon>Sar</taxon>
        <taxon>Stramenopiles</taxon>
        <taxon>Ochrophyta</taxon>
        <taxon>Bacillariophyta</taxon>
        <taxon>Bacillariophyceae</taxon>
        <taxon>Bacillariophycidae</taxon>
        <taxon>Naviculales</taxon>
        <taxon>Naviculaceae</taxon>
        <taxon>Seminavis</taxon>
    </lineage>
</organism>
<dbReference type="AlphaFoldDB" id="A0A9N8DC45"/>
<gene>
    <name evidence="2" type="ORF">SEMRO_55_G032190.1</name>
</gene>
<proteinExistence type="predicted"/>
<evidence type="ECO:0000313" key="3">
    <source>
        <dbReference type="Proteomes" id="UP001153069"/>
    </source>
</evidence>
<dbReference type="InterPro" id="IPR008557">
    <property type="entry name" value="PhoX"/>
</dbReference>
<dbReference type="EMBL" id="CAICTM010000054">
    <property type="protein sequence ID" value="CAB9499161.1"/>
    <property type="molecule type" value="Genomic_DNA"/>
</dbReference>
<name>A0A9N8DC45_9STRA</name>
<keyword evidence="1" id="KW-0732">Signal</keyword>
<sequence>MILHRLSSLFGILAVVRTVSGQCEPCLSCTNNNQCRADSDCTWSHGDCVEEGSLCQPCSSCTNNDQCMANSDCIWSQGNCVEAPTPAPAPPIDGICTCAKSDCDDVCDSKSNNAGDSCVSDNDCPPNGNQGGACMPVQTCGVVPCPLRPTTELPSPTYKAGFYDNNVLVYDKYRRAVSLSDGLNGRAIAYSGEPVQLYDPDTGECAGFSSSNFHGKPDAAEVFPAPGGGWYYASNAETTPGGVFTLEFDSTGRVIDYFPLITSTSRNCGGGDTPWGSWVTCEELGSNGHVYQTDPSGNMSPRLTSVVDTGGNYESFAYYIDSNGNPTFYTTNDSNAGPLVRFTPDAAGMACFNAATNAEKWCTLESGSHDFLELIPTTGSQGTFAWGEKANANPNRYPFAEGIDVVGDMLYFISKTTKFLFILDLINMTYERSSTQSGAFNNQPDQIQRIVNDPNQIVYFCEDGGPDCGVHGRDATAQFFSILDGPGYNTETTGLAFSSDHNYMFLSFQGPGVIWQFWREDGRAFTDTILDIKYHAA</sequence>
<protein>
    <submittedName>
        <fullName evidence="2">OsmC-like protein</fullName>
    </submittedName>
</protein>
<dbReference type="Proteomes" id="UP001153069">
    <property type="component" value="Unassembled WGS sequence"/>
</dbReference>
<feature type="chain" id="PRO_5040122829" evidence="1">
    <location>
        <begin position="22"/>
        <end position="537"/>
    </location>
</feature>